<dbReference type="Proteomes" id="UP001054837">
    <property type="component" value="Unassembled WGS sequence"/>
</dbReference>
<comment type="caution">
    <text evidence="2">The sequence shown here is derived from an EMBL/GenBank/DDBJ whole genome shotgun (WGS) entry which is preliminary data.</text>
</comment>
<dbReference type="EMBL" id="BPLQ01013701">
    <property type="protein sequence ID" value="GIY74146.1"/>
    <property type="molecule type" value="Genomic_DNA"/>
</dbReference>
<gene>
    <name evidence="2" type="ORF">CDAR_453561</name>
</gene>
<keyword evidence="3" id="KW-1185">Reference proteome</keyword>
<evidence type="ECO:0000313" key="2">
    <source>
        <dbReference type="EMBL" id="GIY74146.1"/>
    </source>
</evidence>
<evidence type="ECO:0000313" key="3">
    <source>
        <dbReference type="Proteomes" id="UP001054837"/>
    </source>
</evidence>
<organism evidence="2 3">
    <name type="scientific">Caerostris darwini</name>
    <dbReference type="NCBI Taxonomy" id="1538125"/>
    <lineage>
        <taxon>Eukaryota</taxon>
        <taxon>Metazoa</taxon>
        <taxon>Ecdysozoa</taxon>
        <taxon>Arthropoda</taxon>
        <taxon>Chelicerata</taxon>
        <taxon>Arachnida</taxon>
        <taxon>Araneae</taxon>
        <taxon>Araneomorphae</taxon>
        <taxon>Entelegynae</taxon>
        <taxon>Araneoidea</taxon>
        <taxon>Araneidae</taxon>
        <taxon>Caerostris</taxon>
    </lineage>
</organism>
<evidence type="ECO:0000256" key="1">
    <source>
        <dbReference type="SAM" id="MobiDB-lite"/>
    </source>
</evidence>
<name>A0AAV4VWJ1_9ARAC</name>
<accession>A0AAV4VWJ1</accession>
<sequence>MESNTTNAVTSVYKEVVIDVEDLPQIEVLPMNPEKMESADTNASPSACKEVVVDVEDLPQIEDLAMNPEKMESSDILSSDNEPVISPTKREADTSPSSSRNHSEEKKGVQLDSFEDVPHVLHYNIKTCNDLLVLSGLLAFDMLCGSPGDGSDHFLCMVQN</sequence>
<reference evidence="2 3" key="1">
    <citation type="submission" date="2021-06" db="EMBL/GenBank/DDBJ databases">
        <title>Caerostris darwini draft genome.</title>
        <authorList>
            <person name="Kono N."/>
            <person name="Arakawa K."/>
        </authorList>
    </citation>
    <scope>NUCLEOTIDE SEQUENCE [LARGE SCALE GENOMIC DNA]</scope>
</reference>
<dbReference type="AlphaFoldDB" id="A0AAV4VWJ1"/>
<feature type="region of interest" description="Disordered" evidence="1">
    <location>
        <begin position="63"/>
        <end position="110"/>
    </location>
</feature>
<proteinExistence type="predicted"/>
<protein>
    <submittedName>
        <fullName evidence="2">Uncharacterized protein</fullName>
    </submittedName>
</protein>